<dbReference type="PANTHER" id="PTHR46796">
    <property type="entry name" value="HTH-TYPE TRANSCRIPTIONAL ACTIVATOR RHAS-RELATED"/>
    <property type="match status" value="1"/>
</dbReference>
<dbReference type="InterPro" id="IPR046532">
    <property type="entry name" value="DUF6597"/>
</dbReference>
<dbReference type="Pfam" id="PF12833">
    <property type="entry name" value="HTH_18"/>
    <property type="match status" value="1"/>
</dbReference>
<protein>
    <submittedName>
        <fullName evidence="5">Transcriptional regulator, AraC family</fullName>
    </submittedName>
</protein>
<dbReference type="PATRIC" id="fig|408015.6.peg.5021"/>
<accession>A0A0F7G075</accession>
<dbReference type="PANTHER" id="PTHR46796:SF15">
    <property type="entry name" value="BLL1074 PROTEIN"/>
    <property type="match status" value="1"/>
</dbReference>
<evidence type="ECO:0000256" key="1">
    <source>
        <dbReference type="ARBA" id="ARBA00023015"/>
    </source>
</evidence>
<dbReference type="GO" id="GO:0043565">
    <property type="term" value="F:sequence-specific DNA binding"/>
    <property type="evidence" value="ECO:0007669"/>
    <property type="project" value="InterPro"/>
</dbReference>
<name>A0A0F7G075_9ACTN</name>
<feature type="domain" description="HTH araC/xylS-type" evidence="4">
    <location>
        <begin position="113"/>
        <end position="210"/>
    </location>
</feature>
<evidence type="ECO:0000313" key="6">
    <source>
        <dbReference type="Proteomes" id="UP000034034"/>
    </source>
</evidence>
<dbReference type="EMBL" id="CP009922">
    <property type="protein sequence ID" value="AKG46342.1"/>
    <property type="molecule type" value="Genomic_DNA"/>
</dbReference>
<keyword evidence="1" id="KW-0805">Transcription regulation</keyword>
<keyword evidence="2" id="KW-0238">DNA-binding</keyword>
<dbReference type="Proteomes" id="UP000034034">
    <property type="component" value="Chromosome"/>
</dbReference>
<organism evidence="5 6">
    <name type="scientific">Streptomyces xiamenensis</name>
    <dbReference type="NCBI Taxonomy" id="408015"/>
    <lineage>
        <taxon>Bacteria</taxon>
        <taxon>Bacillati</taxon>
        <taxon>Actinomycetota</taxon>
        <taxon>Actinomycetes</taxon>
        <taxon>Kitasatosporales</taxon>
        <taxon>Streptomycetaceae</taxon>
        <taxon>Streptomyces</taxon>
    </lineage>
</organism>
<dbReference type="InterPro" id="IPR009057">
    <property type="entry name" value="Homeodomain-like_sf"/>
</dbReference>
<keyword evidence="6" id="KW-1185">Reference proteome</keyword>
<evidence type="ECO:0000256" key="2">
    <source>
        <dbReference type="ARBA" id="ARBA00023125"/>
    </source>
</evidence>
<sequence>MVPDGPEHRVDPDGVLDLMWFRERLIVAGPDTRSMLARTRAGEVTWGLRLAPGVGHALFGVPAHELTDRRVVLSDLVRLPAYGGPSFGEDPAGALERVFVALWERAEPERRGLRRAAALDSAAREGLSVRETAELHGLSVRSLHRLSNRLFGYGPKTLQGIHRFQRGLHLARAGVPLRDAAATAGYADQAHFTREAKRLTGRTPGALTRAT</sequence>
<reference evidence="5" key="1">
    <citation type="submission" date="2019-08" db="EMBL/GenBank/DDBJ databases">
        <title>Complete genome sequence of a mangrove-derived Streptomyces xiamenensis.</title>
        <authorList>
            <person name="Xu J."/>
        </authorList>
    </citation>
    <scope>NUCLEOTIDE SEQUENCE</scope>
    <source>
        <strain evidence="5">318</strain>
    </source>
</reference>
<dbReference type="KEGG" id="sxi:SXIM_49580"/>
<dbReference type="SMART" id="SM00342">
    <property type="entry name" value="HTH_ARAC"/>
    <property type="match status" value="1"/>
</dbReference>
<dbReference type="AlphaFoldDB" id="A0A0F7G075"/>
<dbReference type="HOGENOM" id="CLU_066193_3_1_11"/>
<dbReference type="InterPro" id="IPR018060">
    <property type="entry name" value="HTH_AraC"/>
</dbReference>
<proteinExistence type="predicted"/>
<dbReference type="InterPro" id="IPR050204">
    <property type="entry name" value="AraC_XylS_family_regulators"/>
</dbReference>
<dbReference type="Pfam" id="PF20240">
    <property type="entry name" value="DUF6597"/>
    <property type="match status" value="1"/>
</dbReference>
<dbReference type="Gene3D" id="1.10.10.60">
    <property type="entry name" value="Homeodomain-like"/>
    <property type="match status" value="1"/>
</dbReference>
<keyword evidence="3" id="KW-0804">Transcription</keyword>
<gene>
    <name evidence="5" type="ORF">SXIM_49580</name>
</gene>
<evidence type="ECO:0000256" key="3">
    <source>
        <dbReference type="ARBA" id="ARBA00023163"/>
    </source>
</evidence>
<evidence type="ECO:0000313" key="5">
    <source>
        <dbReference type="EMBL" id="AKG46342.1"/>
    </source>
</evidence>
<dbReference type="STRING" id="408015.SXIM_49580"/>
<dbReference type="SUPFAM" id="SSF46689">
    <property type="entry name" value="Homeodomain-like"/>
    <property type="match status" value="1"/>
</dbReference>
<evidence type="ECO:0000259" key="4">
    <source>
        <dbReference type="PROSITE" id="PS01124"/>
    </source>
</evidence>
<dbReference type="PROSITE" id="PS01124">
    <property type="entry name" value="HTH_ARAC_FAMILY_2"/>
    <property type="match status" value="1"/>
</dbReference>
<dbReference type="GO" id="GO:0003700">
    <property type="term" value="F:DNA-binding transcription factor activity"/>
    <property type="evidence" value="ECO:0007669"/>
    <property type="project" value="InterPro"/>
</dbReference>